<keyword evidence="2" id="KW-0963">Cytoplasm</keyword>
<comment type="caution">
    <text evidence="6">The sequence shown here is derived from an EMBL/GenBank/DDBJ whole genome shotgun (WGS) entry which is preliminary data.</text>
</comment>
<dbReference type="EMBL" id="MRZV01000024">
    <property type="protein sequence ID" value="PIK61791.1"/>
    <property type="molecule type" value="Genomic_DNA"/>
</dbReference>
<dbReference type="OrthoDB" id="419631at2759"/>
<dbReference type="STRING" id="307972.A0A2G8LNF9"/>
<dbReference type="GO" id="GO:0005819">
    <property type="term" value="C:spindle"/>
    <property type="evidence" value="ECO:0007669"/>
    <property type="project" value="UniProtKB-SubCell"/>
</dbReference>
<evidence type="ECO:0000256" key="4">
    <source>
        <dbReference type="SAM" id="MobiDB-lite"/>
    </source>
</evidence>
<organism evidence="6 7">
    <name type="scientific">Stichopus japonicus</name>
    <name type="common">Sea cucumber</name>
    <dbReference type="NCBI Taxonomy" id="307972"/>
    <lineage>
        <taxon>Eukaryota</taxon>
        <taxon>Metazoa</taxon>
        <taxon>Echinodermata</taxon>
        <taxon>Eleutherozoa</taxon>
        <taxon>Echinozoa</taxon>
        <taxon>Holothuroidea</taxon>
        <taxon>Aspidochirotacea</taxon>
        <taxon>Aspidochirotida</taxon>
        <taxon>Stichopodidae</taxon>
        <taxon>Apostichopus</taxon>
    </lineage>
</organism>
<dbReference type="InterPro" id="IPR031794">
    <property type="entry name" value="HMMR_C"/>
</dbReference>
<name>A0A2G8LNF9_STIJA</name>
<evidence type="ECO:0000313" key="6">
    <source>
        <dbReference type="EMBL" id="PIK61791.1"/>
    </source>
</evidence>
<accession>A0A2G8LNF9</accession>
<proteinExistence type="predicted"/>
<dbReference type="Pfam" id="PF15908">
    <property type="entry name" value="HMMR_C"/>
    <property type="match status" value="1"/>
</dbReference>
<evidence type="ECO:0000313" key="7">
    <source>
        <dbReference type="Proteomes" id="UP000230750"/>
    </source>
</evidence>
<feature type="region of interest" description="Disordered" evidence="4">
    <location>
        <begin position="134"/>
        <end position="160"/>
    </location>
</feature>
<evidence type="ECO:0000256" key="3">
    <source>
        <dbReference type="ARBA" id="ARBA00023212"/>
    </source>
</evidence>
<dbReference type="AlphaFoldDB" id="A0A2G8LNF9"/>
<evidence type="ECO:0000256" key="2">
    <source>
        <dbReference type="ARBA" id="ARBA00022490"/>
    </source>
</evidence>
<feature type="domain" description="Hyaluronan-mediated motility receptor C-terminal" evidence="5">
    <location>
        <begin position="174"/>
        <end position="226"/>
    </location>
</feature>
<sequence>MQLSESYENVCEELEKMREEKNKDIRNLKEKLKDVEQVEEEKGQLEERIQQLQKSIEEATEEGSKREGVLQEKLRALEDKVMVMTEAVGRNEELKEENKTLQEKIMKLEVNDELLEDDMNELHQELERVTSLEKSHFEEKEDMKSKLEVAMEEKSRQTKAMTKLEKKNEELELENAKLVGHQNFKQKIQYHVKLKVENNELREQLKKSHQDAFKYKQELDHARQKLGLSPLKWTKNNNNNHH</sequence>
<keyword evidence="7" id="KW-1185">Reference proteome</keyword>
<dbReference type="Proteomes" id="UP000230750">
    <property type="component" value="Unassembled WGS sequence"/>
</dbReference>
<evidence type="ECO:0000256" key="1">
    <source>
        <dbReference type="ARBA" id="ARBA00004186"/>
    </source>
</evidence>
<keyword evidence="3" id="KW-0206">Cytoskeleton</keyword>
<protein>
    <submittedName>
        <fullName evidence="6">Putative kinesin-like protein KIF15-like</fullName>
    </submittedName>
</protein>
<evidence type="ECO:0000259" key="5">
    <source>
        <dbReference type="Pfam" id="PF15908"/>
    </source>
</evidence>
<comment type="subcellular location">
    <subcellularLocation>
        <location evidence="1">Cytoplasm</location>
        <location evidence="1">Cytoskeleton</location>
        <location evidence="1">Spindle</location>
    </subcellularLocation>
</comment>
<gene>
    <name evidence="6" type="ORF">BSL78_01246</name>
</gene>
<reference evidence="6 7" key="1">
    <citation type="journal article" date="2017" name="PLoS Biol.">
        <title>The sea cucumber genome provides insights into morphological evolution and visceral regeneration.</title>
        <authorList>
            <person name="Zhang X."/>
            <person name="Sun L."/>
            <person name="Yuan J."/>
            <person name="Sun Y."/>
            <person name="Gao Y."/>
            <person name="Zhang L."/>
            <person name="Li S."/>
            <person name="Dai H."/>
            <person name="Hamel J.F."/>
            <person name="Liu C."/>
            <person name="Yu Y."/>
            <person name="Liu S."/>
            <person name="Lin W."/>
            <person name="Guo K."/>
            <person name="Jin S."/>
            <person name="Xu P."/>
            <person name="Storey K.B."/>
            <person name="Huan P."/>
            <person name="Zhang T."/>
            <person name="Zhou Y."/>
            <person name="Zhang J."/>
            <person name="Lin C."/>
            <person name="Li X."/>
            <person name="Xing L."/>
            <person name="Huo D."/>
            <person name="Sun M."/>
            <person name="Wang L."/>
            <person name="Mercier A."/>
            <person name="Li F."/>
            <person name="Yang H."/>
            <person name="Xiang J."/>
        </authorList>
    </citation>
    <scope>NUCLEOTIDE SEQUENCE [LARGE SCALE GENOMIC DNA]</scope>
    <source>
        <strain evidence="6">Shaxun</strain>
        <tissue evidence="6">Muscle</tissue>
    </source>
</reference>